<keyword evidence="2" id="KW-1185">Reference proteome</keyword>
<dbReference type="Proteomes" id="UP001154282">
    <property type="component" value="Unassembled WGS sequence"/>
</dbReference>
<dbReference type="EMBL" id="CAMGYJ010000007">
    <property type="protein sequence ID" value="CAI0452115.1"/>
    <property type="molecule type" value="Genomic_DNA"/>
</dbReference>
<gene>
    <name evidence="1" type="ORF">LITE_LOCUS31106</name>
</gene>
<reference evidence="1" key="1">
    <citation type="submission" date="2022-08" db="EMBL/GenBank/DDBJ databases">
        <authorList>
            <person name="Gutierrez-Valencia J."/>
        </authorList>
    </citation>
    <scope>NUCLEOTIDE SEQUENCE</scope>
</reference>
<accession>A0AAV0N0R1</accession>
<proteinExistence type="predicted"/>
<evidence type="ECO:0000313" key="2">
    <source>
        <dbReference type="Proteomes" id="UP001154282"/>
    </source>
</evidence>
<sequence>MTEKKSELEVAKA</sequence>
<evidence type="ECO:0000313" key="1">
    <source>
        <dbReference type="EMBL" id="CAI0452115.1"/>
    </source>
</evidence>
<comment type="caution">
    <text evidence="1">The sequence shown here is derived from an EMBL/GenBank/DDBJ whole genome shotgun (WGS) entry which is preliminary data.</text>
</comment>
<organism evidence="1 2">
    <name type="scientific">Linum tenue</name>
    <dbReference type="NCBI Taxonomy" id="586396"/>
    <lineage>
        <taxon>Eukaryota</taxon>
        <taxon>Viridiplantae</taxon>
        <taxon>Streptophyta</taxon>
        <taxon>Embryophyta</taxon>
        <taxon>Tracheophyta</taxon>
        <taxon>Spermatophyta</taxon>
        <taxon>Magnoliopsida</taxon>
        <taxon>eudicotyledons</taxon>
        <taxon>Gunneridae</taxon>
        <taxon>Pentapetalae</taxon>
        <taxon>rosids</taxon>
        <taxon>fabids</taxon>
        <taxon>Malpighiales</taxon>
        <taxon>Linaceae</taxon>
        <taxon>Linum</taxon>
    </lineage>
</organism>
<name>A0AAV0N0R1_9ROSI</name>
<protein>
    <submittedName>
        <fullName evidence="1">Uncharacterized protein</fullName>
    </submittedName>
</protein>